<dbReference type="InterPro" id="IPR047057">
    <property type="entry name" value="MerR_fam"/>
</dbReference>
<name>A0ABU7KKT4_9ACTN</name>
<evidence type="ECO:0000313" key="4">
    <source>
        <dbReference type="Proteomes" id="UP001348641"/>
    </source>
</evidence>
<gene>
    <name evidence="3" type="ORF">Q8A49_05265</name>
</gene>
<accession>A0ABU7KKT4</accession>
<dbReference type="Pfam" id="PF13411">
    <property type="entry name" value="MerR_1"/>
    <property type="match status" value="1"/>
</dbReference>
<dbReference type="InterPro" id="IPR009061">
    <property type="entry name" value="DNA-bd_dom_put_sf"/>
</dbReference>
<keyword evidence="1" id="KW-0238">DNA-binding</keyword>
<reference evidence="3 4" key="1">
    <citation type="submission" date="2023-07" db="EMBL/GenBank/DDBJ databases">
        <authorList>
            <person name="Girao M."/>
            <person name="Carvalho M.F."/>
        </authorList>
    </citation>
    <scope>NUCLEOTIDE SEQUENCE [LARGE SCALE GENOMIC DNA]</scope>
    <source>
        <strain evidence="3 4">66/93</strain>
    </source>
</reference>
<proteinExistence type="predicted"/>
<evidence type="ECO:0000256" key="1">
    <source>
        <dbReference type="ARBA" id="ARBA00023125"/>
    </source>
</evidence>
<dbReference type="PROSITE" id="PS50937">
    <property type="entry name" value="HTH_MERR_2"/>
    <property type="match status" value="1"/>
</dbReference>
<dbReference type="Gene3D" id="1.10.1660.10">
    <property type="match status" value="1"/>
</dbReference>
<dbReference type="RefSeq" id="WP_330157158.1">
    <property type="nucleotide sequence ID" value="NZ_BAAAJA010000043.1"/>
</dbReference>
<dbReference type="EMBL" id="JAUUCC010000009">
    <property type="protein sequence ID" value="MEE2049901.1"/>
    <property type="molecule type" value="Genomic_DNA"/>
</dbReference>
<dbReference type="SMART" id="SM00422">
    <property type="entry name" value="HTH_MERR"/>
    <property type="match status" value="1"/>
</dbReference>
<evidence type="ECO:0000259" key="2">
    <source>
        <dbReference type="PROSITE" id="PS50937"/>
    </source>
</evidence>
<comment type="caution">
    <text evidence="3">The sequence shown here is derived from an EMBL/GenBank/DDBJ whole genome shotgun (WGS) entry which is preliminary data.</text>
</comment>
<protein>
    <submittedName>
        <fullName evidence="3">MerR family transcriptional regulator</fullName>
    </submittedName>
</protein>
<evidence type="ECO:0000313" key="3">
    <source>
        <dbReference type="EMBL" id="MEE2049901.1"/>
    </source>
</evidence>
<dbReference type="PANTHER" id="PTHR30204:SF97">
    <property type="entry name" value="MERR FAMILY REGULATORY PROTEIN"/>
    <property type="match status" value="1"/>
</dbReference>
<dbReference type="InterPro" id="IPR000551">
    <property type="entry name" value="MerR-type_HTH_dom"/>
</dbReference>
<organism evidence="3 4">
    <name type="scientific">Nocardiopsis tropica</name>
    <dbReference type="NCBI Taxonomy" id="109330"/>
    <lineage>
        <taxon>Bacteria</taxon>
        <taxon>Bacillati</taxon>
        <taxon>Actinomycetota</taxon>
        <taxon>Actinomycetes</taxon>
        <taxon>Streptosporangiales</taxon>
        <taxon>Nocardiopsidaceae</taxon>
        <taxon>Nocardiopsis</taxon>
    </lineage>
</organism>
<feature type="domain" description="HTH merR-type" evidence="2">
    <location>
        <begin position="1"/>
        <end position="72"/>
    </location>
</feature>
<dbReference type="Proteomes" id="UP001348641">
    <property type="component" value="Unassembled WGS sequence"/>
</dbReference>
<sequence>MSLSIKEFSEMSDLSPQTLRFYHSEGLLVPAEVDGETGYRYYSIEQVATAVLVTALRGAGMSVKDVRRALEAPDTAAALLEEHTGALHRRRGAEDEAIATARELLTAPPGVRRGEAPGTTVLSRTVPPVAVERRGGRPDQYDWDAVTGAVTDTVAELGALAAEHGAAVTGAPWFTWAGETAEQRERALTPEGPHWVAKVPVAAGAEALAALAGEVEVQDFEAREELSIRLPGRNSTPKYAMAHLQLLAHTPEGLFPDHSGMRHILHEDGTETAVRLRPLGEAGEVA</sequence>
<dbReference type="PANTHER" id="PTHR30204">
    <property type="entry name" value="REDOX-CYCLING DRUG-SENSING TRANSCRIPTIONAL ACTIVATOR SOXR"/>
    <property type="match status" value="1"/>
</dbReference>
<dbReference type="SUPFAM" id="SSF46955">
    <property type="entry name" value="Putative DNA-binding domain"/>
    <property type="match status" value="1"/>
</dbReference>